<accession>A0A8H5LXH6</accession>
<dbReference type="Gene3D" id="1.10.1040.10">
    <property type="entry name" value="N-(1-d-carboxylethyl)-l-norvaline Dehydrogenase, domain 2"/>
    <property type="match status" value="1"/>
</dbReference>
<dbReference type="InterPro" id="IPR051402">
    <property type="entry name" value="KPR-Related"/>
</dbReference>
<proteinExistence type="predicted"/>
<evidence type="ECO:0000259" key="1">
    <source>
        <dbReference type="Pfam" id="PF08546"/>
    </source>
</evidence>
<evidence type="ECO:0000313" key="2">
    <source>
        <dbReference type="EMBL" id="KAF5372981.1"/>
    </source>
</evidence>
<dbReference type="GO" id="GO:0005737">
    <property type="term" value="C:cytoplasm"/>
    <property type="evidence" value="ECO:0007669"/>
    <property type="project" value="TreeGrafter"/>
</dbReference>
<reference evidence="2 3" key="1">
    <citation type="journal article" date="2020" name="ISME J.">
        <title>Uncovering the hidden diversity of litter-decomposition mechanisms in mushroom-forming fungi.</title>
        <authorList>
            <person name="Floudas D."/>
            <person name="Bentzer J."/>
            <person name="Ahren D."/>
            <person name="Johansson T."/>
            <person name="Persson P."/>
            <person name="Tunlid A."/>
        </authorList>
    </citation>
    <scope>NUCLEOTIDE SEQUENCE [LARGE SCALE GENOMIC DNA]</scope>
    <source>
        <strain evidence="2 3">CBS 291.85</strain>
    </source>
</reference>
<sequence>MLNFFSDFAVCNSVSSAADRAYDYVILTTKAGTLAVPDVITTPQVLAPLLSSPYADRYRQPAYVLLQNGLNVEKDLYDAIKALDKEEPKVIGCALWIGTNLRAPDVVEHNDFVSISVSPLDLLSRLWHYEGQTNACIYRPGDFTATSNTPKETEVLEGIASILESGGSTVSIVSEIQRVKFAKNFWNVAFSSFATLTNYTLPAIFRDPPTDSIASYSPYLSPKTAQLVQEYTIPSIEAILQELLAVGRAIGFPDAKDGLPSSIVQGTIQNTAALHVKPNSAHVPSMLLDMRNDSPIEVEVIVGEVVRMARARSVPVPVSYSQSPKTVHVNLSGPLQRIETLYALLLVVQNQIIRNMEEKSRL</sequence>
<dbReference type="EMBL" id="JAACJM010000004">
    <property type="protein sequence ID" value="KAF5372981.1"/>
    <property type="molecule type" value="Genomic_DNA"/>
</dbReference>
<dbReference type="Gene3D" id="3.40.50.720">
    <property type="entry name" value="NAD(P)-binding Rossmann-like Domain"/>
    <property type="match status" value="1"/>
</dbReference>
<gene>
    <name evidence="2" type="ORF">D9758_001785</name>
</gene>
<dbReference type="InterPro" id="IPR013328">
    <property type="entry name" value="6PGD_dom2"/>
</dbReference>
<keyword evidence="3" id="KW-1185">Reference proteome</keyword>
<dbReference type="SUPFAM" id="SSF48179">
    <property type="entry name" value="6-phosphogluconate dehydrogenase C-terminal domain-like"/>
    <property type="match status" value="1"/>
</dbReference>
<feature type="domain" description="Ketopantoate reductase C-terminal" evidence="1">
    <location>
        <begin position="224"/>
        <end position="318"/>
    </location>
</feature>
<dbReference type="InterPro" id="IPR013752">
    <property type="entry name" value="KPA_reductase"/>
</dbReference>
<name>A0A8H5LXH6_9AGAR</name>
<protein>
    <recommendedName>
        <fullName evidence="1">Ketopantoate reductase C-terminal domain-containing protein</fullName>
    </recommendedName>
</protein>
<dbReference type="Proteomes" id="UP000559256">
    <property type="component" value="Unassembled WGS sequence"/>
</dbReference>
<dbReference type="PANTHER" id="PTHR21708:SF43">
    <property type="entry name" value="KETOPANTOATE REDUCTASE C-TERMINAL DOMAIN-CONTAINING PROTEIN"/>
    <property type="match status" value="1"/>
</dbReference>
<dbReference type="AlphaFoldDB" id="A0A8H5LXH6"/>
<dbReference type="Pfam" id="PF08546">
    <property type="entry name" value="ApbA_C"/>
    <property type="match status" value="1"/>
</dbReference>
<comment type="caution">
    <text evidence="2">The sequence shown here is derived from an EMBL/GenBank/DDBJ whole genome shotgun (WGS) entry which is preliminary data.</text>
</comment>
<evidence type="ECO:0000313" key="3">
    <source>
        <dbReference type="Proteomes" id="UP000559256"/>
    </source>
</evidence>
<dbReference type="PANTHER" id="PTHR21708">
    <property type="entry name" value="PROBABLE 2-DEHYDROPANTOATE 2-REDUCTASE"/>
    <property type="match status" value="1"/>
</dbReference>
<dbReference type="OrthoDB" id="3609at2759"/>
<dbReference type="InterPro" id="IPR008927">
    <property type="entry name" value="6-PGluconate_DH-like_C_sf"/>
</dbReference>
<organism evidence="2 3">
    <name type="scientific">Tetrapyrgos nigripes</name>
    <dbReference type="NCBI Taxonomy" id="182062"/>
    <lineage>
        <taxon>Eukaryota</taxon>
        <taxon>Fungi</taxon>
        <taxon>Dikarya</taxon>
        <taxon>Basidiomycota</taxon>
        <taxon>Agaricomycotina</taxon>
        <taxon>Agaricomycetes</taxon>
        <taxon>Agaricomycetidae</taxon>
        <taxon>Agaricales</taxon>
        <taxon>Marasmiineae</taxon>
        <taxon>Marasmiaceae</taxon>
        <taxon>Tetrapyrgos</taxon>
    </lineage>
</organism>